<sequence length="961" mass="110892">MVKVVVLKLRTEGTQQDFAVNLEIANNGEYPFAQVLGTLPKSLEVDTHHDNWQNAYRDLDIQRRFGTPQAGRTSKDPQQCSISATELKNSMKQWFDHPQFSRVRETIYRELNRSDEIRLLIQTEDSKLRQLPWHLFFDSFLDLYRQAEIALSSSEYYKPNISSANKRSRIRILAILGDRTGIDLEADIKELRNLPDNPEIVFLAEPQRPQLDDYLRDETGWDILFFAGHSSSDKEVKTGYINLNQTTKLQISELKYGLVRALERGLQLAIFNSCDGLGLAQELAELHIPQIIVMREPVPDKVAQAFLKYFLQDFSRSKPLYLAVREARERLTALESDTPNASWLPVIYQLPNKLPPTWGDLCPKISNSPHQETTQSPPTKPSPKPATTSQQDNINKKSPVQPPINTATPKTTASQPLNTKNLTDYIKSLPKTKEYPVYQVFGVICSFYQYEIATPPEILPLCLPEYSSAAVQKVVDIAINHELKNLVLASVQGRFQRLQVIDNVTLQKAIAIYPPKSAEKYLTTAIPALAPTQEIHQRWISHCLRGLATNGEDNLVLKILQDYPDKISALQPQENSSEWPVWIKMYAALRQKHPEDSKIRSKHLGLISRYGTEEQKRSVIEETKSWLLKHPQERVLQRLYLALVAQSGSQQQQQQAIAQTTTWLQNNYSSLQNALPQDKTIRDELIPLLQKFINLALDNYPQNRDIYQILFKTFGWFRDYLNEKHCDLLATFIVHHPLNIPITDWVQFINAANILRDFHNDFKQAQKTYLQVLNAAKSQTSKPGVSQEIKRIIRYTQLNYARLLIIQPAPKPDEALQYLKDVIADNPKHGLAHLYIAQCYQLKGANFAAKVREYYQKAIELDREKNGYFWYEFGCFYRYIFKNSAQARNCFDESLKQKPNLGAYVELADLEAGSNNFSRARELLQQGCNLERLIRREKYQWRQLTPRIQNIETRINNHFKK</sequence>
<feature type="domain" description="CHAT" evidence="2">
    <location>
        <begin position="115"/>
        <end position="338"/>
    </location>
</feature>
<dbReference type="Proteomes" id="UP000658514">
    <property type="component" value="Unassembled WGS sequence"/>
</dbReference>
<proteinExistence type="predicted"/>
<keyword evidence="4" id="KW-1185">Reference proteome</keyword>
<evidence type="ECO:0000259" key="2">
    <source>
        <dbReference type="Pfam" id="PF12770"/>
    </source>
</evidence>
<comment type="caution">
    <text evidence="3">The sequence shown here is derived from an EMBL/GenBank/DDBJ whole genome shotgun (WGS) entry which is preliminary data.</text>
</comment>
<evidence type="ECO:0000256" key="1">
    <source>
        <dbReference type="SAM" id="MobiDB-lite"/>
    </source>
</evidence>
<dbReference type="SUPFAM" id="SSF48452">
    <property type="entry name" value="TPR-like"/>
    <property type="match status" value="1"/>
</dbReference>
<organism evidence="3 4">
    <name type="scientific">Calothrix parietina FACHB-288</name>
    <dbReference type="NCBI Taxonomy" id="2692896"/>
    <lineage>
        <taxon>Bacteria</taxon>
        <taxon>Bacillati</taxon>
        <taxon>Cyanobacteriota</taxon>
        <taxon>Cyanophyceae</taxon>
        <taxon>Nostocales</taxon>
        <taxon>Calotrichaceae</taxon>
        <taxon>Calothrix</taxon>
    </lineage>
</organism>
<dbReference type="EMBL" id="JACJQH010000070">
    <property type="protein sequence ID" value="MBD2199875.1"/>
    <property type="molecule type" value="Genomic_DNA"/>
</dbReference>
<dbReference type="InterPro" id="IPR011990">
    <property type="entry name" value="TPR-like_helical_dom_sf"/>
</dbReference>
<feature type="region of interest" description="Disordered" evidence="1">
    <location>
        <begin position="361"/>
        <end position="417"/>
    </location>
</feature>
<evidence type="ECO:0000313" key="3">
    <source>
        <dbReference type="EMBL" id="MBD2199875.1"/>
    </source>
</evidence>
<evidence type="ECO:0000313" key="4">
    <source>
        <dbReference type="Proteomes" id="UP000658514"/>
    </source>
</evidence>
<dbReference type="Gene3D" id="1.25.40.10">
    <property type="entry name" value="Tetratricopeptide repeat domain"/>
    <property type="match status" value="1"/>
</dbReference>
<dbReference type="Pfam" id="PF12770">
    <property type="entry name" value="CHAT"/>
    <property type="match status" value="1"/>
</dbReference>
<reference evidence="3 4" key="1">
    <citation type="journal article" date="2020" name="ISME J.">
        <title>Comparative genomics reveals insights into cyanobacterial evolution and habitat adaptation.</title>
        <authorList>
            <person name="Chen M.Y."/>
            <person name="Teng W.K."/>
            <person name="Zhao L."/>
            <person name="Hu C.X."/>
            <person name="Zhou Y.K."/>
            <person name="Han B.P."/>
            <person name="Song L.R."/>
            <person name="Shu W.S."/>
        </authorList>
    </citation>
    <scope>NUCLEOTIDE SEQUENCE [LARGE SCALE GENOMIC DNA]</scope>
    <source>
        <strain evidence="3 4">FACHB-288</strain>
    </source>
</reference>
<dbReference type="RefSeq" id="WP_190549995.1">
    <property type="nucleotide sequence ID" value="NZ_CAWPNO010000107.1"/>
</dbReference>
<protein>
    <submittedName>
        <fullName evidence="3">CHAT domain-containing protein</fullName>
    </submittedName>
</protein>
<gene>
    <name evidence="3" type="ORF">H6G24_31125</name>
</gene>
<feature type="compositionally biased region" description="Polar residues" evidence="1">
    <location>
        <begin position="391"/>
        <end position="417"/>
    </location>
</feature>
<dbReference type="InterPro" id="IPR024983">
    <property type="entry name" value="CHAT_dom"/>
</dbReference>
<name>A0ABR8AK36_9CYAN</name>
<accession>A0ABR8AK36</accession>